<organism evidence="1 2">
    <name type="scientific">Allomyces macrogynus (strain ATCC 38327)</name>
    <name type="common">Allomyces javanicus var. macrogynus</name>
    <dbReference type="NCBI Taxonomy" id="578462"/>
    <lineage>
        <taxon>Eukaryota</taxon>
        <taxon>Fungi</taxon>
        <taxon>Fungi incertae sedis</taxon>
        <taxon>Blastocladiomycota</taxon>
        <taxon>Blastocladiomycetes</taxon>
        <taxon>Blastocladiales</taxon>
        <taxon>Blastocladiaceae</taxon>
        <taxon>Allomyces</taxon>
    </lineage>
</organism>
<dbReference type="Gene3D" id="3.30.300.30">
    <property type="match status" value="1"/>
</dbReference>
<reference evidence="1 2" key="1">
    <citation type="submission" date="2009-11" db="EMBL/GenBank/DDBJ databases">
        <title>Annotation of Allomyces macrogynus ATCC 38327.</title>
        <authorList>
            <consortium name="The Broad Institute Genome Sequencing Platform"/>
            <person name="Russ C."/>
            <person name="Cuomo C."/>
            <person name="Burger G."/>
            <person name="Gray M.W."/>
            <person name="Holland P.W.H."/>
            <person name="King N."/>
            <person name="Lang F.B.F."/>
            <person name="Roger A.J."/>
            <person name="Ruiz-Trillo I."/>
            <person name="Young S.K."/>
            <person name="Zeng Q."/>
            <person name="Gargeya S."/>
            <person name="Fitzgerald M."/>
            <person name="Haas B."/>
            <person name="Abouelleil A."/>
            <person name="Alvarado L."/>
            <person name="Arachchi H.M."/>
            <person name="Berlin A."/>
            <person name="Chapman S.B."/>
            <person name="Gearin G."/>
            <person name="Goldberg J."/>
            <person name="Griggs A."/>
            <person name="Gujja S."/>
            <person name="Hansen M."/>
            <person name="Heiman D."/>
            <person name="Howarth C."/>
            <person name="Larimer J."/>
            <person name="Lui A."/>
            <person name="MacDonald P.J.P."/>
            <person name="McCowen C."/>
            <person name="Montmayeur A."/>
            <person name="Murphy C."/>
            <person name="Neiman D."/>
            <person name="Pearson M."/>
            <person name="Priest M."/>
            <person name="Roberts A."/>
            <person name="Saif S."/>
            <person name="Shea T."/>
            <person name="Sisk P."/>
            <person name="Stolte C."/>
            <person name="Sykes S."/>
            <person name="Wortman J."/>
            <person name="Nusbaum C."/>
            <person name="Birren B."/>
        </authorList>
    </citation>
    <scope>NUCLEOTIDE SEQUENCE [LARGE SCALE GENOMIC DNA]</scope>
    <source>
        <strain evidence="1 2">ATCC 38327</strain>
    </source>
</reference>
<sequence>MIGRVFPGEIEAEILKVGGVLDAVAVPIWRAGNAVVEDQLLCAAVGPRSKAVLTDPAAQQALIKSIVDSVAQAMEPRNHLTGGVVLVDAVPRKKWYVMVLQRFVVLFLAPPSNLTL</sequence>
<dbReference type="EMBL" id="GG745342">
    <property type="protein sequence ID" value="KNE63415.1"/>
    <property type="molecule type" value="Genomic_DNA"/>
</dbReference>
<name>A0A0L0SM03_ALLM3</name>
<evidence type="ECO:0000313" key="1">
    <source>
        <dbReference type="EMBL" id="KNE63415.1"/>
    </source>
</evidence>
<accession>A0A0L0SM03</accession>
<protein>
    <submittedName>
        <fullName evidence="1">Uncharacterized protein</fullName>
    </submittedName>
</protein>
<evidence type="ECO:0000313" key="2">
    <source>
        <dbReference type="Proteomes" id="UP000054350"/>
    </source>
</evidence>
<dbReference type="OrthoDB" id="2676652at2759"/>
<dbReference type="Proteomes" id="UP000054350">
    <property type="component" value="Unassembled WGS sequence"/>
</dbReference>
<dbReference type="InterPro" id="IPR045851">
    <property type="entry name" value="AMP-bd_C_sf"/>
</dbReference>
<gene>
    <name evidence="1" type="ORF">AMAG_19001</name>
</gene>
<proteinExistence type="predicted"/>
<dbReference type="VEuPathDB" id="FungiDB:AMAG_19001"/>
<reference evidence="2" key="2">
    <citation type="submission" date="2009-11" db="EMBL/GenBank/DDBJ databases">
        <title>The Genome Sequence of Allomyces macrogynus strain ATCC 38327.</title>
        <authorList>
            <consortium name="The Broad Institute Genome Sequencing Platform"/>
            <person name="Russ C."/>
            <person name="Cuomo C."/>
            <person name="Shea T."/>
            <person name="Young S.K."/>
            <person name="Zeng Q."/>
            <person name="Koehrsen M."/>
            <person name="Haas B."/>
            <person name="Borodovsky M."/>
            <person name="Guigo R."/>
            <person name="Alvarado L."/>
            <person name="Berlin A."/>
            <person name="Borenstein D."/>
            <person name="Chen Z."/>
            <person name="Engels R."/>
            <person name="Freedman E."/>
            <person name="Gellesch M."/>
            <person name="Goldberg J."/>
            <person name="Griggs A."/>
            <person name="Gujja S."/>
            <person name="Heiman D."/>
            <person name="Hepburn T."/>
            <person name="Howarth C."/>
            <person name="Jen D."/>
            <person name="Larson L."/>
            <person name="Lewis B."/>
            <person name="Mehta T."/>
            <person name="Park D."/>
            <person name="Pearson M."/>
            <person name="Roberts A."/>
            <person name="Saif S."/>
            <person name="Shenoy N."/>
            <person name="Sisk P."/>
            <person name="Stolte C."/>
            <person name="Sykes S."/>
            <person name="Walk T."/>
            <person name="White J."/>
            <person name="Yandava C."/>
            <person name="Burger G."/>
            <person name="Gray M.W."/>
            <person name="Holland P.W.H."/>
            <person name="King N."/>
            <person name="Lang F.B.F."/>
            <person name="Roger A.J."/>
            <person name="Ruiz-Trillo I."/>
            <person name="Lander E."/>
            <person name="Nusbaum C."/>
        </authorList>
    </citation>
    <scope>NUCLEOTIDE SEQUENCE [LARGE SCALE GENOMIC DNA]</scope>
    <source>
        <strain evidence="2">ATCC 38327</strain>
    </source>
</reference>
<keyword evidence="2" id="KW-1185">Reference proteome</keyword>
<dbReference type="AlphaFoldDB" id="A0A0L0SM03"/>
<dbReference type="SUPFAM" id="SSF56801">
    <property type="entry name" value="Acetyl-CoA synthetase-like"/>
    <property type="match status" value="1"/>
</dbReference>